<dbReference type="InterPro" id="IPR036736">
    <property type="entry name" value="ACP-like_sf"/>
</dbReference>
<feature type="compositionally biased region" description="Pro residues" evidence="1">
    <location>
        <begin position="144"/>
        <end position="158"/>
    </location>
</feature>
<dbReference type="AlphaFoldDB" id="A0A345T6X1"/>
<name>A0A345T6X1_9ACTN</name>
<accession>A0A345T6X1</accession>
<reference evidence="4" key="1">
    <citation type="submission" date="2018-07" db="EMBL/GenBank/DDBJ databases">
        <title>Streptacidiphilus bronchialis DSM 106435 chromosome.</title>
        <authorList>
            <person name="Batra D."/>
            <person name="Gulvik C.A."/>
        </authorList>
    </citation>
    <scope>NUCLEOTIDE SEQUENCE [LARGE SCALE GENOMIC DNA]</scope>
    <source>
        <strain evidence="4">DSM 106435</strain>
    </source>
</reference>
<dbReference type="Gene3D" id="1.10.1200.10">
    <property type="entry name" value="ACP-like"/>
    <property type="match status" value="1"/>
</dbReference>
<dbReference type="SUPFAM" id="SSF47336">
    <property type="entry name" value="ACP-like"/>
    <property type="match status" value="1"/>
</dbReference>
<dbReference type="EMBL" id="CP031264">
    <property type="protein sequence ID" value="AXI81726.1"/>
    <property type="molecule type" value="Genomic_DNA"/>
</dbReference>
<feature type="compositionally biased region" description="Basic residues" evidence="1">
    <location>
        <begin position="118"/>
        <end position="130"/>
    </location>
</feature>
<evidence type="ECO:0000313" key="3">
    <source>
        <dbReference type="EMBL" id="AXI81726.1"/>
    </source>
</evidence>
<keyword evidence="4" id="KW-1185">Reference proteome</keyword>
<dbReference type="InterPro" id="IPR009081">
    <property type="entry name" value="PP-bd_ACP"/>
</dbReference>
<feature type="compositionally biased region" description="Low complexity" evidence="1">
    <location>
        <begin position="131"/>
        <end position="143"/>
    </location>
</feature>
<dbReference type="Pfam" id="PF00550">
    <property type="entry name" value="PP-binding"/>
    <property type="match status" value="1"/>
</dbReference>
<feature type="compositionally biased region" description="Low complexity" evidence="1">
    <location>
        <begin position="83"/>
        <end position="93"/>
    </location>
</feature>
<proteinExistence type="predicted"/>
<evidence type="ECO:0000313" key="4">
    <source>
        <dbReference type="Proteomes" id="UP000249340"/>
    </source>
</evidence>
<evidence type="ECO:0000259" key="2">
    <source>
        <dbReference type="PROSITE" id="PS50075"/>
    </source>
</evidence>
<dbReference type="PROSITE" id="PS50075">
    <property type="entry name" value="CARRIER"/>
    <property type="match status" value="1"/>
</dbReference>
<feature type="domain" description="Carrier" evidence="2">
    <location>
        <begin position="177"/>
        <end position="255"/>
    </location>
</feature>
<gene>
    <name evidence="3" type="ORF">C7M71_028190</name>
</gene>
<protein>
    <submittedName>
        <fullName evidence="3">Acyl carrier protein</fullName>
    </submittedName>
</protein>
<dbReference type="Proteomes" id="UP000249340">
    <property type="component" value="Chromosome"/>
</dbReference>
<dbReference type="KEGG" id="stri:C7M71_028190"/>
<organism evidence="3 4">
    <name type="scientific">Peterkaempfera bronchialis</name>
    <dbReference type="NCBI Taxonomy" id="2126346"/>
    <lineage>
        <taxon>Bacteria</taxon>
        <taxon>Bacillati</taxon>
        <taxon>Actinomycetota</taxon>
        <taxon>Actinomycetes</taxon>
        <taxon>Kitasatosporales</taxon>
        <taxon>Streptomycetaceae</taxon>
        <taxon>Peterkaempfera</taxon>
    </lineage>
</organism>
<evidence type="ECO:0000256" key="1">
    <source>
        <dbReference type="SAM" id="MobiDB-lite"/>
    </source>
</evidence>
<sequence>MRGPGRGDGATQHPLRVQPPLPHPADRHRAGPRGARPTCPADPGRGAAQRARLPTAGRLGARGDRRRRRGGDAADRRLPTPRPGRLSARLPLLPGGGARRRLHPLGGRLPRRPAPCGRGRRAARHARRPVHGPAAGQARQPRPAGGPGPVPARPPANRPRPRPGEGDPVTSEPVDAVARDRVLDVIREVIAASLAVEVAEVPAESRLYTLPGIDSLKALRAVTEVEQRFGVTLDVAQVLVTHTVGELADIVAAAAEGKSS</sequence>
<feature type="region of interest" description="Disordered" evidence="1">
    <location>
        <begin position="1"/>
        <end position="175"/>
    </location>
</feature>
<dbReference type="OrthoDB" id="9804551at2"/>